<organism evidence="2 3">
    <name type="scientific">Cupriavidus oxalaticus</name>
    <dbReference type="NCBI Taxonomy" id="96344"/>
    <lineage>
        <taxon>Bacteria</taxon>
        <taxon>Pseudomonadati</taxon>
        <taxon>Pseudomonadota</taxon>
        <taxon>Betaproteobacteria</taxon>
        <taxon>Burkholderiales</taxon>
        <taxon>Burkholderiaceae</taxon>
        <taxon>Cupriavidus</taxon>
    </lineage>
</organism>
<evidence type="ECO:0000313" key="2">
    <source>
        <dbReference type="EMBL" id="QEZ44155.1"/>
    </source>
</evidence>
<reference evidence="2 3" key="1">
    <citation type="submission" date="2018-09" db="EMBL/GenBank/DDBJ databases">
        <title>Complete genome sequence of Cupriavidus oxalaticus T2, a bacterium capable of phenol tolerance and degradation.</title>
        <authorList>
            <person name="Yan J."/>
        </authorList>
    </citation>
    <scope>NUCLEOTIDE SEQUENCE [LARGE SCALE GENOMIC DNA]</scope>
    <source>
        <strain evidence="2 3">T2</strain>
    </source>
</reference>
<evidence type="ECO:0000256" key="1">
    <source>
        <dbReference type="SAM" id="Phobius"/>
    </source>
</evidence>
<keyword evidence="1" id="KW-0812">Transmembrane</keyword>
<evidence type="ECO:0000313" key="3">
    <source>
        <dbReference type="Proteomes" id="UP000325743"/>
    </source>
</evidence>
<protein>
    <submittedName>
        <fullName evidence="2">Uncharacterized protein</fullName>
    </submittedName>
</protein>
<sequence length="481" mass="52474">MHNLNRTFFVSVLAALTLTGVSIFVRLPLLLAVACELAPLVYYFYTLNQRARNESLSQTAIDSVYYFGFIITIFALAASVFRVYLFGIGNDLVVIVGHFAVGLLATGLALLFRMLLTAQTEALNAKDLGESIEDYIRRVNDVVTSVETSAANFEGLAHSLQDRTEKVVSAAHLAFSTSLTESAKLFQEQIKQVIEKAGESVQQFDRTVEAVTKASHVEELGANMGELTSGLRNFAKEMTAYGQRITQEAATANANALSVSNKSFIEHLQSLYAKNNELVATGLRQIQQMDFTAEAATVKGDLQGLSRSISGFNKKFTELEQRLGETISVQSAQASKEVIEKFAEEVVRIVRDMENSISKSVNEVGDDLSSIASQKMIAIGNAAQSGIEVHVNQVAGEISVVRGALEEFRHSLDSTRRARESDELDITVRKTGALLNELNVALTSAINHCQALTVRPPISNALHEQRSEQYFSTASNGTFSG</sequence>
<keyword evidence="1" id="KW-0472">Membrane</keyword>
<accession>A0A5P3VE79</accession>
<dbReference type="EMBL" id="CP032518">
    <property type="protein sequence ID" value="QEZ44155.1"/>
    <property type="molecule type" value="Genomic_DNA"/>
</dbReference>
<proteinExistence type="predicted"/>
<feature type="transmembrane region" description="Helical" evidence="1">
    <location>
        <begin position="92"/>
        <end position="116"/>
    </location>
</feature>
<feature type="transmembrane region" description="Helical" evidence="1">
    <location>
        <begin position="12"/>
        <end position="45"/>
    </location>
</feature>
<gene>
    <name evidence="2" type="ORF">D2917_07870</name>
</gene>
<dbReference type="RefSeq" id="WP_151070223.1">
    <property type="nucleotide sequence ID" value="NZ_CP032518.1"/>
</dbReference>
<name>A0A5P3VE79_9BURK</name>
<feature type="transmembrane region" description="Helical" evidence="1">
    <location>
        <begin position="65"/>
        <end position="85"/>
    </location>
</feature>
<dbReference type="Proteomes" id="UP000325743">
    <property type="component" value="Chromosome 1"/>
</dbReference>
<dbReference type="AlphaFoldDB" id="A0A5P3VE79"/>
<keyword evidence="1" id="KW-1133">Transmembrane helix</keyword>